<evidence type="ECO:0000256" key="5">
    <source>
        <dbReference type="ARBA" id="ARBA00023004"/>
    </source>
</evidence>
<reference evidence="8" key="1">
    <citation type="journal article" date="2019" name="Int. J. Syst. Evol. Microbiol.">
        <title>The Global Catalogue of Microorganisms (GCM) 10K type strain sequencing project: providing services to taxonomists for standard genome sequencing and annotation.</title>
        <authorList>
            <consortium name="The Broad Institute Genomics Platform"/>
            <consortium name="The Broad Institute Genome Sequencing Center for Infectious Disease"/>
            <person name="Wu L."/>
            <person name="Ma J."/>
        </authorList>
    </citation>
    <scope>NUCLEOTIDE SEQUENCE [LARGE SCALE GENOMIC DNA]</scope>
    <source>
        <strain evidence="8">KCTC 52473</strain>
    </source>
</reference>
<keyword evidence="6" id="KW-0732">Signal</keyword>
<keyword evidence="3" id="KW-0479">Metal-binding</keyword>
<evidence type="ECO:0000256" key="4">
    <source>
        <dbReference type="ARBA" id="ARBA00022982"/>
    </source>
</evidence>
<feature type="chain" id="PRO_5045691175" evidence="6">
    <location>
        <begin position="23"/>
        <end position="158"/>
    </location>
</feature>
<dbReference type="PIRSF" id="PIRSF000027">
    <property type="entry name" value="Cytc_c_prime"/>
    <property type="match status" value="1"/>
</dbReference>
<evidence type="ECO:0000313" key="7">
    <source>
        <dbReference type="EMBL" id="MFC3120302.1"/>
    </source>
</evidence>
<dbReference type="InterPro" id="IPR010980">
    <property type="entry name" value="Cyt_c/b562"/>
</dbReference>
<accession>A0ABV7FJ43</accession>
<dbReference type="InterPro" id="IPR012127">
    <property type="entry name" value="Cyt_c_prime"/>
</dbReference>
<dbReference type="InterPro" id="IPR015984">
    <property type="entry name" value="Cyt_c_prime_subgr"/>
</dbReference>
<evidence type="ECO:0000256" key="2">
    <source>
        <dbReference type="ARBA" id="ARBA00022617"/>
    </source>
</evidence>
<dbReference type="Proteomes" id="UP001595478">
    <property type="component" value="Unassembled WGS sequence"/>
</dbReference>
<feature type="signal peptide" evidence="6">
    <location>
        <begin position="1"/>
        <end position="22"/>
    </location>
</feature>
<evidence type="ECO:0000256" key="6">
    <source>
        <dbReference type="SAM" id="SignalP"/>
    </source>
</evidence>
<evidence type="ECO:0000256" key="3">
    <source>
        <dbReference type="ARBA" id="ARBA00022723"/>
    </source>
</evidence>
<dbReference type="RefSeq" id="WP_376918440.1">
    <property type="nucleotide sequence ID" value="NZ_JBHRSW010000004.1"/>
</dbReference>
<keyword evidence="4" id="KW-0249">Electron transport</keyword>
<name>A0ABV7FJ43_9ALTE</name>
<dbReference type="InterPro" id="IPR002321">
    <property type="entry name" value="Cyt_c_II"/>
</dbReference>
<dbReference type="Pfam" id="PF01322">
    <property type="entry name" value="Cytochrom_C_2"/>
    <property type="match status" value="1"/>
</dbReference>
<dbReference type="EMBL" id="JBHRSW010000004">
    <property type="protein sequence ID" value="MFC3120302.1"/>
    <property type="molecule type" value="Genomic_DNA"/>
</dbReference>
<gene>
    <name evidence="7" type="ORF">ACFOHL_01575</name>
</gene>
<comment type="caution">
    <text evidence="7">The sequence shown here is derived from an EMBL/GenBank/DDBJ whole genome shotgun (WGS) entry which is preliminary data.</text>
</comment>
<keyword evidence="5" id="KW-0408">Iron</keyword>
<dbReference type="SUPFAM" id="SSF47175">
    <property type="entry name" value="Cytochromes"/>
    <property type="match status" value="1"/>
</dbReference>
<keyword evidence="8" id="KW-1185">Reference proteome</keyword>
<evidence type="ECO:0000313" key="8">
    <source>
        <dbReference type="Proteomes" id="UP001595478"/>
    </source>
</evidence>
<dbReference type="PROSITE" id="PS51009">
    <property type="entry name" value="CYTCII"/>
    <property type="match status" value="1"/>
</dbReference>
<dbReference type="PRINTS" id="PR00608">
    <property type="entry name" value="CYTCHROMECII"/>
</dbReference>
<keyword evidence="1" id="KW-0813">Transport</keyword>
<organism evidence="7 8">
    <name type="scientific">Agaribacter flavus</name>
    <dbReference type="NCBI Taxonomy" id="1902781"/>
    <lineage>
        <taxon>Bacteria</taxon>
        <taxon>Pseudomonadati</taxon>
        <taxon>Pseudomonadota</taxon>
        <taxon>Gammaproteobacteria</taxon>
        <taxon>Alteromonadales</taxon>
        <taxon>Alteromonadaceae</taxon>
        <taxon>Agaribacter</taxon>
    </lineage>
</organism>
<proteinExistence type="predicted"/>
<keyword evidence="2" id="KW-0349">Heme</keyword>
<sequence length="158" mass="17022">MKKIGLGICCALALSVSGMANADEHGVKSEKQAKTAIQFRKAVFQLIRSNMGPLGAMAKGNIPYDPLVMEKNGVRMEQLGLMIEDYFVPDTTAFAVPSDAEDSIWTNKADFLAKSNDFIAAAKNLQEVAAAKDEANYRKAIGGVGATCKACHDDYKKD</sequence>
<dbReference type="Gene3D" id="1.20.120.10">
    <property type="entry name" value="Cytochrome c/b562"/>
    <property type="match status" value="1"/>
</dbReference>
<protein>
    <submittedName>
        <fullName evidence="7">C-type cytochrome</fullName>
    </submittedName>
</protein>
<evidence type="ECO:0000256" key="1">
    <source>
        <dbReference type="ARBA" id="ARBA00022448"/>
    </source>
</evidence>